<organism evidence="10 11">
    <name type="scientific">Limulus polyphemus</name>
    <name type="common">Atlantic horseshoe crab</name>
    <dbReference type="NCBI Taxonomy" id="6850"/>
    <lineage>
        <taxon>Eukaryota</taxon>
        <taxon>Metazoa</taxon>
        <taxon>Ecdysozoa</taxon>
        <taxon>Arthropoda</taxon>
        <taxon>Chelicerata</taxon>
        <taxon>Merostomata</taxon>
        <taxon>Xiphosura</taxon>
        <taxon>Limulidae</taxon>
        <taxon>Limulus</taxon>
    </lineage>
</organism>
<evidence type="ECO:0000256" key="4">
    <source>
        <dbReference type="ARBA" id="ARBA00022525"/>
    </source>
</evidence>
<keyword evidence="10" id="KW-1185">Reference proteome</keyword>
<dbReference type="Pfam" id="PF00110">
    <property type="entry name" value="wnt"/>
    <property type="match status" value="1"/>
</dbReference>
<reference evidence="11" key="1">
    <citation type="submission" date="2025-08" db="UniProtKB">
        <authorList>
            <consortium name="RefSeq"/>
        </authorList>
    </citation>
    <scope>IDENTIFICATION</scope>
    <source>
        <tissue evidence="11">Muscle</tissue>
    </source>
</reference>
<comment type="function">
    <text evidence="9">Ligand for members of the frizzled family of seven transmembrane receptors.</text>
</comment>
<keyword evidence="7" id="KW-1015">Disulfide bond</keyword>
<protein>
    <recommendedName>
        <fullName evidence="9">Protein Wnt</fullName>
    </recommendedName>
</protein>
<dbReference type="PRINTS" id="PR01349">
    <property type="entry name" value="WNTPROTEIN"/>
</dbReference>
<keyword evidence="6 9" id="KW-0879">Wnt signaling pathway</keyword>
<evidence type="ECO:0000256" key="8">
    <source>
        <dbReference type="ARBA" id="ARBA00023288"/>
    </source>
</evidence>
<evidence type="ECO:0000313" key="10">
    <source>
        <dbReference type="Proteomes" id="UP000694941"/>
    </source>
</evidence>
<evidence type="ECO:0000256" key="7">
    <source>
        <dbReference type="ARBA" id="ARBA00023157"/>
    </source>
</evidence>
<evidence type="ECO:0000256" key="9">
    <source>
        <dbReference type="RuleBase" id="RU003500"/>
    </source>
</evidence>
<keyword evidence="4" id="KW-0964">Secreted</keyword>
<keyword evidence="5" id="KW-0272">Extracellular matrix</keyword>
<evidence type="ECO:0000256" key="2">
    <source>
        <dbReference type="ARBA" id="ARBA00005683"/>
    </source>
</evidence>
<dbReference type="PROSITE" id="PS00246">
    <property type="entry name" value="WNT1"/>
    <property type="match status" value="1"/>
</dbReference>
<name>A0ABM1T1M8_LIMPO</name>
<dbReference type="RefSeq" id="XP_022249784.1">
    <property type="nucleotide sequence ID" value="XM_022394076.1"/>
</dbReference>
<dbReference type="GeneID" id="106466123"/>
<keyword evidence="3 9" id="KW-0217">Developmental protein</keyword>
<comment type="similarity">
    <text evidence="2 9">Belongs to the Wnt family.</text>
</comment>
<evidence type="ECO:0000256" key="6">
    <source>
        <dbReference type="ARBA" id="ARBA00022687"/>
    </source>
</evidence>
<dbReference type="PANTHER" id="PTHR12027:SF37">
    <property type="entry name" value="PROTEIN WNT"/>
    <property type="match status" value="1"/>
</dbReference>
<keyword evidence="8" id="KW-0449">Lipoprotein</keyword>
<sequence length="359" mass="40196">MSSLGAPIMCSSIPGFVQKQRRLCQKHPDVMASISRGVRVGVKECQHQFQNHRWNCSTGDTGTSVFGKFMLKTGSREAAFVYAISSAGVVHSITRSCSRGDLSDCSCDPRKRGTFRDVHGEFTWGGCSEYIRYGSKFARKFVDARELSQSDGRARMNVHNNQAGRRAVRKHVKLQCKCHGVSGSCAVRTCWVALMDFRAVGNYLKKKYDGAVQVIMNQAGDHLMVSNKNYKRFTKSDLVYFENSPDYCDLWGLLEESATNPLWEPTAVASCAVEEVTIHVENWWSRNVTVNFTGAASSNVTSVACGETCTCVNPRKNGREGNAQKILTRYGHLLEVTNWRHNRKTFITPKSADMRSCWL</sequence>
<evidence type="ECO:0000256" key="1">
    <source>
        <dbReference type="ARBA" id="ARBA00004498"/>
    </source>
</evidence>
<dbReference type="InterPro" id="IPR005817">
    <property type="entry name" value="Wnt"/>
</dbReference>
<dbReference type="PANTHER" id="PTHR12027">
    <property type="entry name" value="WNT RELATED"/>
    <property type="match status" value="1"/>
</dbReference>
<evidence type="ECO:0000313" key="11">
    <source>
        <dbReference type="RefSeq" id="XP_022249784.1"/>
    </source>
</evidence>
<gene>
    <name evidence="11" type="primary">LOC106466123</name>
</gene>
<proteinExistence type="inferred from homology"/>
<evidence type="ECO:0000256" key="3">
    <source>
        <dbReference type="ARBA" id="ARBA00022473"/>
    </source>
</evidence>
<dbReference type="InterPro" id="IPR018161">
    <property type="entry name" value="Wnt_CS"/>
</dbReference>
<evidence type="ECO:0000256" key="5">
    <source>
        <dbReference type="ARBA" id="ARBA00022530"/>
    </source>
</evidence>
<dbReference type="SMART" id="SM00097">
    <property type="entry name" value="WNT1"/>
    <property type="match status" value="1"/>
</dbReference>
<accession>A0ABM1T1M8</accession>
<comment type="subcellular location">
    <subcellularLocation>
        <location evidence="1 9">Secreted</location>
        <location evidence="1 9">Extracellular space</location>
        <location evidence="1 9">Extracellular matrix</location>
    </subcellularLocation>
</comment>
<dbReference type="Proteomes" id="UP000694941">
    <property type="component" value="Unplaced"/>
</dbReference>